<dbReference type="Proteomes" id="UP000001996">
    <property type="component" value="Unassembled WGS sequence"/>
</dbReference>
<dbReference type="EMBL" id="CH981524">
    <property type="protein sequence ID" value="EDK42924.1"/>
    <property type="molecule type" value="Genomic_DNA"/>
</dbReference>
<accession>A5DUR6</accession>
<evidence type="ECO:0000256" key="1">
    <source>
        <dbReference type="SAM" id="MobiDB-lite"/>
    </source>
</evidence>
<name>A5DUR6_LODEL</name>
<dbReference type="AlphaFoldDB" id="A5DUR6"/>
<reference evidence="2 3" key="1">
    <citation type="journal article" date="2009" name="Nature">
        <title>Evolution of pathogenicity and sexual reproduction in eight Candida genomes.</title>
        <authorList>
            <person name="Butler G."/>
            <person name="Rasmussen M.D."/>
            <person name="Lin M.F."/>
            <person name="Santos M.A."/>
            <person name="Sakthikumar S."/>
            <person name="Munro C.A."/>
            <person name="Rheinbay E."/>
            <person name="Grabherr M."/>
            <person name="Forche A."/>
            <person name="Reedy J.L."/>
            <person name="Agrafioti I."/>
            <person name="Arnaud M.B."/>
            <person name="Bates S."/>
            <person name="Brown A.J."/>
            <person name="Brunke S."/>
            <person name="Costanzo M.C."/>
            <person name="Fitzpatrick D.A."/>
            <person name="de Groot P.W."/>
            <person name="Harris D."/>
            <person name="Hoyer L.L."/>
            <person name="Hube B."/>
            <person name="Klis F.M."/>
            <person name="Kodira C."/>
            <person name="Lennard N."/>
            <person name="Logue M.E."/>
            <person name="Martin R."/>
            <person name="Neiman A.M."/>
            <person name="Nikolaou E."/>
            <person name="Quail M.A."/>
            <person name="Quinn J."/>
            <person name="Santos M.C."/>
            <person name="Schmitzberger F.F."/>
            <person name="Sherlock G."/>
            <person name="Shah P."/>
            <person name="Silverstein K.A."/>
            <person name="Skrzypek M.S."/>
            <person name="Soll D."/>
            <person name="Staggs R."/>
            <person name="Stansfield I."/>
            <person name="Stumpf M.P."/>
            <person name="Sudbery P.E."/>
            <person name="Srikantha T."/>
            <person name="Zeng Q."/>
            <person name="Berman J."/>
            <person name="Berriman M."/>
            <person name="Heitman J."/>
            <person name="Gow N.A."/>
            <person name="Lorenz M.C."/>
            <person name="Birren B.W."/>
            <person name="Kellis M."/>
            <person name="Cuomo C.A."/>
        </authorList>
    </citation>
    <scope>NUCLEOTIDE SEQUENCE [LARGE SCALE GENOMIC DNA]</scope>
    <source>
        <strain evidence="3">ATCC 11503 / BCRC 21390 / CBS 2605 / JCM 1781 / NBRC 1676 / NRRL YB-4239</strain>
    </source>
</reference>
<sequence>MSILLPLPMHTRFHVTPDPKSLQERLATILQEPKLEEIWQIYNQQVLIAPNHPLHTSHRYQNTENKQYNHHRNQNQNQNHHHRSRSQQQQHYQSQVSLAPISPQSTFSSTPDKFHILQICTLLSTTITTKTAPFQIIRKLNRIYGLSLGDYIAVVEHIMHILDNMIEYEELILFKLFVDCIGDMILQCCNEMVLPLPDFDSDGREANSMESSPKYSIDDDIVSARHVHQNYSSLLRSATVRETRAPVQPPPQLNRLMSKILVSTPHDSPISTRSSTTMKSEVSTMFSGHGDDGLERVKTQTTFMTDATSIIENTFTKNGAWNDNNTKYNEVGNRENYNHNNNNGTQVVDSKAYHQNYNEEYQGGSDDDCFDYLNLFTNQMDDEDESKKKKKKLSWWLKKSRRRL</sequence>
<dbReference type="KEGG" id="lel:PVL30_001066"/>
<evidence type="ECO:0000313" key="3">
    <source>
        <dbReference type="Proteomes" id="UP000001996"/>
    </source>
</evidence>
<dbReference type="GeneID" id="5235522"/>
<feature type="compositionally biased region" description="Basic residues" evidence="1">
    <location>
        <begin position="73"/>
        <end position="85"/>
    </location>
</feature>
<feature type="compositionally biased region" description="Low complexity" evidence="1">
    <location>
        <begin position="86"/>
        <end position="95"/>
    </location>
</feature>
<evidence type="ECO:0000313" key="2">
    <source>
        <dbReference type="EMBL" id="EDK42924.1"/>
    </source>
</evidence>
<organism evidence="2 3">
    <name type="scientific">Lodderomyces elongisporus (strain ATCC 11503 / CBS 2605 / JCM 1781 / NBRC 1676 / NRRL YB-4239)</name>
    <name type="common">Yeast</name>
    <name type="synonym">Saccharomyces elongisporus</name>
    <dbReference type="NCBI Taxonomy" id="379508"/>
    <lineage>
        <taxon>Eukaryota</taxon>
        <taxon>Fungi</taxon>
        <taxon>Dikarya</taxon>
        <taxon>Ascomycota</taxon>
        <taxon>Saccharomycotina</taxon>
        <taxon>Pichiomycetes</taxon>
        <taxon>Debaryomycetaceae</taxon>
        <taxon>Candida/Lodderomyces clade</taxon>
        <taxon>Lodderomyces</taxon>
    </lineage>
</organism>
<dbReference type="HOGENOM" id="CLU_681635_0_0_1"/>
<feature type="region of interest" description="Disordered" evidence="1">
    <location>
        <begin position="73"/>
        <end position="95"/>
    </location>
</feature>
<proteinExistence type="predicted"/>
<dbReference type="VEuPathDB" id="FungiDB:LELG_01102"/>
<protein>
    <submittedName>
        <fullName evidence="2">Uncharacterized protein</fullName>
    </submittedName>
</protein>
<dbReference type="InParanoid" id="A5DUR6"/>
<keyword evidence="3" id="KW-1185">Reference proteome</keyword>
<gene>
    <name evidence="2" type="ORF">LELG_01102</name>
</gene>